<dbReference type="Pfam" id="PF13091">
    <property type="entry name" value="PLDc_2"/>
    <property type="match status" value="1"/>
</dbReference>
<dbReference type="InterPro" id="IPR001736">
    <property type="entry name" value="PLipase_D/transphosphatidylase"/>
</dbReference>
<feature type="domain" description="PLD phosphodiesterase" evidence="1">
    <location>
        <begin position="285"/>
        <end position="315"/>
    </location>
</feature>
<dbReference type="CDD" id="cd09176">
    <property type="entry name" value="PLDc_unchar6"/>
    <property type="match status" value="1"/>
</dbReference>
<dbReference type="RefSeq" id="WP_354699054.1">
    <property type="nucleotide sequence ID" value="NZ_CP114014.1"/>
</dbReference>
<dbReference type="PROSITE" id="PS50035">
    <property type="entry name" value="PLD"/>
    <property type="match status" value="1"/>
</dbReference>
<protein>
    <recommendedName>
        <fullName evidence="1">PLD phosphodiesterase domain-containing protein</fullName>
    </recommendedName>
</protein>
<dbReference type="SUPFAM" id="SSF56024">
    <property type="entry name" value="Phospholipase D/nuclease"/>
    <property type="match status" value="1"/>
</dbReference>
<sequence>MLAPNSRELLLDALRPDPGFVLECAVGTTFSLDLDALLLAPLAFALFDVDAGSADADPIALLAAITSYARKMAIYTDAAHICVPSKERPLMQLLESTIRPIEMPDGAFHPKVWALRYVTPDGERRHRVLVLSRNLTFDRSWDTVLRLDEDPDATGDLNGRELETFLDYLRTRKPSSVVDDLLTTIGRVSFAPPPLFDELRFWPMLANGADPMRDVGASSVLVVSPFATSGRLAQLAPDAKRRALVTRSDTLTELGGHTLAPWHEVFVLRGEAIDDDPEHDEAIATLSGLHAKLYVFDDGRKRRIFTGSANATTASLARNIELVVELSSHDASTRVDRLLGETDGTPTLRALLTPRRPESDEPVPKTAREVEADRLEALARALAAGRPVAKAQSDAAGRWSVAFTLPLGGVELAPHDKLRARLVTTTGVWQQLSGNSSEMRGDLPAGAASRVSSLVAVELAGDPHLGVAPERFVVIAELIDAPENREDQLLLDLLPDAEKLMRLLFMLLADGRDGADAAGEVRRILAGHGSGDSTPWSPQLPLFENLVRTFAREPERLQTIRGVIDKMRTAPDGLDRFPPGFLELWSTFERVLPKKAGA</sequence>
<gene>
    <name evidence="2" type="ORF">DSM112329_04758</name>
</gene>
<proteinExistence type="predicted"/>
<organism evidence="2">
    <name type="scientific">Paraconexibacter sp. AEG42_29</name>
    <dbReference type="NCBI Taxonomy" id="2997339"/>
    <lineage>
        <taxon>Bacteria</taxon>
        <taxon>Bacillati</taxon>
        <taxon>Actinomycetota</taxon>
        <taxon>Thermoleophilia</taxon>
        <taxon>Solirubrobacterales</taxon>
        <taxon>Paraconexibacteraceae</taxon>
        <taxon>Paraconexibacter</taxon>
    </lineage>
</organism>
<dbReference type="GO" id="GO:0006793">
    <property type="term" value="P:phosphorus metabolic process"/>
    <property type="evidence" value="ECO:0007669"/>
    <property type="project" value="UniProtKB-ARBA"/>
</dbReference>
<evidence type="ECO:0000259" key="1">
    <source>
        <dbReference type="PROSITE" id="PS50035"/>
    </source>
</evidence>
<dbReference type="AlphaFoldDB" id="A0AAU7B1W8"/>
<dbReference type="KEGG" id="parq:DSM112329_04758"/>
<dbReference type="GO" id="GO:0003824">
    <property type="term" value="F:catalytic activity"/>
    <property type="evidence" value="ECO:0007669"/>
    <property type="project" value="InterPro"/>
</dbReference>
<dbReference type="Gene3D" id="3.30.870.10">
    <property type="entry name" value="Endonuclease Chain A"/>
    <property type="match status" value="1"/>
</dbReference>
<reference evidence="2" key="1">
    <citation type="submission" date="2022-12" db="EMBL/GenBank/DDBJ databases">
        <title>Paraconexibacter alkalitolerans sp. nov. and Baekduia alba sp. nov., isolated from soil and emended description of the genera Paraconexibacter (Chun et al., 2020) and Baekduia (An et al., 2020).</title>
        <authorList>
            <person name="Vieira S."/>
            <person name="Huber K.J."/>
            <person name="Geppert A."/>
            <person name="Wolf J."/>
            <person name="Neumann-Schaal M."/>
            <person name="Muesken M."/>
            <person name="Overmann J."/>
        </authorList>
    </citation>
    <scope>NUCLEOTIDE SEQUENCE</scope>
    <source>
        <strain evidence="2">AEG42_29</strain>
    </source>
</reference>
<evidence type="ECO:0000313" key="2">
    <source>
        <dbReference type="EMBL" id="XAY07866.1"/>
    </source>
</evidence>
<accession>A0AAU7B1W8</accession>
<dbReference type="InterPro" id="IPR059166">
    <property type="entry name" value="PLD-like_cat"/>
</dbReference>
<name>A0AAU7B1W8_9ACTN</name>
<dbReference type="EMBL" id="CP114014">
    <property type="protein sequence ID" value="XAY07866.1"/>
    <property type="molecule type" value="Genomic_DNA"/>
</dbReference>
<dbReference type="InterPro" id="IPR025202">
    <property type="entry name" value="PLD-like_dom"/>
</dbReference>